<feature type="compositionally biased region" description="Basic and acidic residues" evidence="1">
    <location>
        <begin position="31"/>
        <end position="51"/>
    </location>
</feature>
<reference evidence="2" key="1">
    <citation type="submission" date="2023-01" db="EMBL/GenBank/DDBJ databases">
        <title>The chitinases involved in constricting ring structure development in the nematode-trapping fungus Drechslerella dactyloides.</title>
        <authorList>
            <person name="Wang R."/>
            <person name="Zhang L."/>
            <person name="Tang P."/>
            <person name="Li S."/>
            <person name="Liang L."/>
        </authorList>
    </citation>
    <scope>NUCLEOTIDE SEQUENCE</scope>
    <source>
        <strain evidence="2">YMF1.00031</strain>
    </source>
</reference>
<evidence type="ECO:0000313" key="3">
    <source>
        <dbReference type="Proteomes" id="UP001221413"/>
    </source>
</evidence>
<dbReference type="EMBL" id="JAQGDS010000016">
    <property type="protein sequence ID" value="KAJ6255932.1"/>
    <property type="molecule type" value="Genomic_DNA"/>
</dbReference>
<sequence length="91" mass="10162">MKKTTTPTKRLKPTQEKEKPIGDEDDGAVEADQRPRGNRIDSRKSQSEQKSFRPLGCNIHAAWVCGLKGKRTRAKMLVHSGEADRSSEGGW</sequence>
<organism evidence="2 3">
    <name type="scientific">Drechslerella dactyloides</name>
    <name type="common">Nematode-trapping fungus</name>
    <name type="synonym">Arthrobotrys dactyloides</name>
    <dbReference type="NCBI Taxonomy" id="74499"/>
    <lineage>
        <taxon>Eukaryota</taxon>
        <taxon>Fungi</taxon>
        <taxon>Dikarya</taxon>
        <taxon>Ascomycota</taxon>
        <taxon>Pezizomycotina</taxon>
        <taxon>Orbiliomycetes</taxon>
        <taxon>Orbiliales</taxon>
        <taxon>Orbiliaceae</taxon>
        <taxon>Drechslerella</taxon>
    </lineage>
</organism>
<comment type="caution">
    <text evidence="2">The sequence shown here is derived from an EMBL/GenBank/DDBJ whole genome shotgun (WGS) entry which is preliminary data.</text>
</comment>
<feature type="compositionally biased region" description="Basic and acidic residues" evidence="1">
    <location>
        <begin position="13"/>
        <end position="22"/>
    </location>
</feature>
<evidence type="ECO:0000256" key="1">
    <source>
        <dbReference type="SAM" id="MobiDB-lite"/>
    </source>
</evidence>
<keyword evidence="3" id="KW-1185">Reference proteome</keyword>
<proteinExistence type="predicted"/>
<protein>
    <submittedName>
        <fullName evidence="2">Uncharacterized protein</fullName>
    </submittedName>
</protein>
<evidence type="ECO:0000313" key="2">
    <source>
        <dbReference type="EMBL" id="KAJ6255932.1"/>
    </source>
</evidence>
<dbReference type="AlphaFoldDB" id="A0AAD6IPN0"/>
<dbReference type="Proteomes" id="UP001221413">
    <property type="component" value="Unassembled WGS sequence"/>
</dbReference>
<name>A0AAD6IPN0_DREDA</name>
<gene>
    <name evidence="2" type="ORF">Dda_9223</name>
</gene>
<accession>A0AAD6IPN0</accession>
<feature type="region of interest" description="Disordered" evidence="1">
    <location>
        <begin position="1"/>
        <end position="53"/>
    </location>
</feature>